<protein>
    <submittedName>
        <fullName evidence="1">Uncharacterized protein</fullName>
    </submittedName>
</protein>
<sequence>MGSGDNFSDGIVGTRTTLADITNRPQKRAFSSISGDSATKSGHGCCQIDDIGGDLHFAKKVCFEGGHAAGVSRGLPNHSSENDERDRTLHKLAPSKCGATEWAAISGSLDSKFPGLERCVGLKGNGGENPTEDRGPLKDCSCFVCSTAAYMWSDLHYQDIKGRLSALKKSQKEAAKMVQKISGAKDNAAHSQRTPTESLKLELDLMDQWRSLFVHMENTLAHESSLLESSFEKLKDLRESFKNDQEVIEKEHFHSH</sequence>
<dbReference type="PANTHER" id="PTHR33924:SF1">
    <property type="entry name" value="DNA-DIRECTED RNA POLYMERASE SUBUNIT BETA"/>
    <property type="match status" value="1"/>
</dbReference>
<dbReference type="Proteomes" id="UP001293593">
    <property type="component" value="Unassembled WGS sequence"/>
</dbReference>
<name>A0AAE1ITF8_9FABA</name>
<comment type="caution">
    <text evidence="1">The sequence shown here is derived from an EMBL/GenBank/DDBJ whole genome shotgun (WGS) entry which is preliminary data.</text>
</comment>
<proteinExistence type="predicted"/>
<evidence type="ECO:0000313" key="1">
    <source>
        <dbReference type="EMBL" id="KAK4256698.1"/>
    </source>
</evidence>
<dbReference type="AlphaFoldDB" id="A0AAE1ITF8"/>
<dbReference type="PANTHER" id="PTHR33924">
    <property type="entry name" value="CATION-TRANSPORTING ATPASE"/>
    <property type="match status" value="1"/>
</dbReference>
<gene>
    <name evidence="1" type="ORF">QN277_006388</name>
</gene>
<reference evidence="1" key="1">
    <citation type="submission" date="2023-10" db="EMBL/GenBank/DDBJ databases">
        <title>Chromosome-level genome of the transformable northern wattle, Acacia crassicarpa.</title>
        <authorList>
            <person name="Massaro I."/>
            <person name="Sinha N.R."/>
            <person name="Poethig S."/>
            <person name="Leichty A.R."/>
        </authorList>
    </citation>
    <scope>NUCLEOTIDE SEQUENCE</scope>
    <source>
        <strain evidence="1">Acra3RX</strain>
        <tissue evidence="1">Leaf</tissue>
    </source>
</reference>
<accession>A0AAE1ITF8</accession>
<keyword evidence="2" id="KW-1185">Reference proteome</keyword>
<organism evidence="1 2">
    <name type="scientific">Acacia crassicarpa</name>
    <name type="common">northern wattle</name>
    <dbReference type="NCBI Taxonomy" id="499986"/>
    <lineage>
        <taxon>Eukaryota</taxon>
        <taxon>Viridiplantae</taxon>
        <taxon>Streptophyta</taxon>
        <taxon>Embryophyta</taxon>
        <taxon>Tracheophyta</taxon>
        <taxon>Spermatophyta</taxon>
        <taxon>Magnoliopsida</taxon>
        <taxon>eudicotyledons</taxon>
        <taxon>Gunneridae</taxon>
        <taxon>Pentapetalae</taxon>
        <taxon>rosids</taxon>
        <taxon>fabids</taxon>
        <taxon>Fabales</taxon>
        <taxon>Fabaceae</taxon>
        <taxon>Caesalpinioideae</taxon>
        <taxon>mimosoid clade</taxon>
        <taxon>Acacieae</taxon>
        <taxon>Acacia</taxon>
    </lineage>
</organism>
<dbReference type="EMBL" id="JAWXYG010000012">
    <property type="protein sequence ID" value="KAK4256698.1"/>
    <property type="molecule type" value="Genomic_DNA"/>
</dbReference>
<evidence type="ECO:0000313" key="2">
    <source>
        <dbReference type="Proteomes" id="UP001293593"/>
    </source>
</evidence>